<proteinExistence type="predicted"/>
<dbReference type="EMBL" id="JAVIJP010000036">
    <property type="protein sequence ID" value="KAL3628292.1"/>
    <property type="molecule type" value="Genomic_DNA"/>
</dbReference>
<evidence type="ECO:0000259" key="1">
    <source>
        <dbReference type="Pfam" id="PF12776"/>
    </source>
</evidence>
<feature type="domain" description="Myb/SANT-like" evidence="1">
    <location>
        <begin position="13"/>
        <end position="97"/>
    </location>
</feature>
<dbReference type="InterPro" id="IPR024752">
    <property type="entry name" value="Myb/SANT-like_dom"/>
</dbReference>
<comment type="caution">
    <text evidence="2">The sequence shown here is derived from an EMBL/GenBank/DDBJ whole genome shotgun (WGS) entry which is preliminary data.</text>
</comment>
<reference evidence="3" key="1">
    <citation type="journal article" date="2024" name="IScience">
        <title>Strigolactones Initiate the Formation of Haustorium-like Structures in Castilleja.</title>
        <authorList>
            <person name="Buerger M."/>
            <person name="Peterson D."/>
            <person name="Chory J."/>
        </authorList>
    </citation>
    <scope>NUCLEOTIDE SEQUENCE [LARGE SCALE GENOMIC DNA]</scope>
</reference>
<dbReference type="Pfam" id="PF12776">
    <property type="entry name" value="Myb_DNA-bind_3"/>
    <property type="match status" value="1"/>
</dbReference>
<dbReference type="Proteomes" id="UP001632038">
    <property type="component" value="Unassembled WGS sequence"/>
</dbReference>
<evidence type="ECO:0000313" key="2">
    <source>
        <dbReference type="EMBL" id="KAL3628292.1"/>
    </source>
</evidence>
<dbReference type="PANTHER" id="PTHR47584">
    <property type="match status" value="1"/>
</dbReference>
<sequence length="132" mass="15831">MDNVLPPNRGDGETHFLNLMAEEMENGGYTPGTTFKRESMLYVFRKFRRVYGPIFSDRFLKTKFKKLKTRYQEFSVLMSHDDIYWNKQNNVISGNENLLREKYRARYRHGVYLGECNYDLMRQIFEVGVSFE</sequence>
<dbReference type="PANTHER" id="PTHR47584:SF14">
    <property type="entry name" value="L10-INTERACTING MYB DOMAIN-CONTAINING PROTEIN-LIKE"/>
    <property type="match status" value="1"/>
</dbReference>
<dbReference type="InterPro" id="IPR045026">
    <property type="entry name" value="LIMYB"/>
</dbReference>
<gene>
    <name evidence="2" type="ORF">CASFOL_027338</name>
</gene>
<evidence type="ECO:0000313" key="3">
    <source>
        <dbReference type="Proteomes" id="UP001632038"/>
    </source>
</evidence>
<name>A0ABD3CHY8_9LAMI</name>
<dbReference type="AlphaFoldDB" id="A0ABD3CHY8"/>
<keyword evidence="3" id="KW-1185">Reference proteome</keyword>
<organism evidence="2 3">
    <name type="scientific">Castilleja foliolosa</name>
    <dbReference type="NCBI Taxonomy" id="1961234"/>
    <lineage>
        <taxon>Eukaryota</taxon>
        <taxon>Viridiplantae</taxon>
        <taxon>Streptophyta</taxon>
        <taxon>Embryophyta</taxon>
        <taxon>Tracheophyta</taxon>
        <taxon>Spermatophyta</taxon>
        <taxon>Magnoliopsida</taxon>
        <taxon>eudicotyledons</taxon>
        <taxon>Gunneridae</taxon>
        <taxon>Pentapetalae</taxon>
        <taxon>asterids</taxon>
        <taxon>lamiids</taxon>
        <taxon>Lamiales</taxon>
        <taxon>Orobanchaceae</taxon>
        <taxon>Pedicularideae</taxon>
        <taxon>Castillejinae</taxon>
        <taxon>Castilleja</taxon>
    </lineage>
</organism>
<accession>A0ABD3CHY8</accession>
<protein>
    <recommendedName>
        <fullName evidence="1">Myb/SANT-like domain-containing protein</fullName>
    </recommendedName>
</protein>